<dbReference type="InterPro" id="IPR000504">
    <property type="entry name" value="RRM_dom"/>
</dbReference>
<dbReference type="Pfam" id="PF00076">
    <property type="entry name" value="RRM_1"/>
    <property type="match status" value="3"/>
</dbReference>
<dbReference type="PANTHER" id="PTHR48036">
    <property type="entry name" value="SPLICING FACTOR (PAD-1), PUTATIVE (AFU_ORTHOLOGUE AFUA_1G15810)-RELATED"/>
    <property type="match status" value="1"/>
</dbReference>
<dbReference type="InterPro" id="IPR035979">
    <property type="entry name" value="RBD_domain_sf"/>
</dbReference>
<dbReference type="GO" id="GO:0006397">
    <property type="term" value="P:mRNA processing"/>
    <property type="evidence" value="ECO:0007669"/>
    <property type="project" value="InterPro"/>
</dbReference>
<evidence type="ECO:0000313" key="1">
    <source>
        <dbReference type="EMBL" id="KAF7310880.1"/>
    </source>
</evidence>
<protein>
    <submittedName>
        <fullName evidence="1">Splicing factor CC1-like protein</fullName>
    </submittedName>
</protein>
<dbReference type="SUPFAM" id="SSF54928">
    <property type="entry name" value="RNA-binding domain, RBD"/>
    <property type="match status" value="2"/>
</dbReference>
<dbReference type="InterPro" id="IPR003954">
    <property type="entry name" value="RRM_euk-type"/>
</dbReference>
<dbReference type="Pfam" id="PF15519">
    <property type="entry name" value="RBM39linker"/>
    <property type="match status" value="1"/>
</dbReference>
<dbReference type="InterPro" id="IPR012677">
    <property type="entry name" value="Nucleotide-bd_a/b_plait_sf"/>
</dbReference>
<sequence length="500" mass="57452">MATASPDRKSSRNHSTDTLRTRRSQRSPSRERRRRDDEKRGYRDRSRDRGSDRGYRDRSRDRYRDRDRDRDRDRRRDSSRHRRDRDRHRDDDRRKRSRDDDDDRRDAKRKRSETPPPGALPPLRDRSPDHRRRRTRSPPPFKRPSPTYDTQQEEYNPDEPTTDDSEARSVFVSQLSAGLTARDLGYFFEEKLGDGCVMDSRIVTDRMSRRSKGIAYVEFRTVELVDKAIDLTGTIVMGRPIHIQHTEAERNRLHAGDGTLHLPPGVTSSHSGTMQLYVGSLHFNLSEADIKQVFEPFGELEFVDLHKDPMTGRSKGYAFVQYRRSEDAKMALEQMDGFELAGRTLRVNTVHEKGTAARYTVAESLDDTGGGNLNAASRQALMQKLARIEPVQAPDPISRLNIPQSMESRSILIRNMFNPEGETDPNWDKELADDVKTECQEKYGKVEAIKVEKDSAGEVYIKFSAVDAAKQAVQGLNGRWFGGNQITATFISDAIMQAHQ</sequence>
<dbReference type="SMART" id="SM00361">
    <property type="entry name" value="RRM_1"/>
    <property type="match status" value="2"/>
</dbReference>
<dbReference type="NCBIfam" id="TIGR01622">
    <property type="entry name" value="SF-CC1"/>
    <property type="match status" value="1"/>
</dbReference>
<gene>
    <name evidence="1" type="ORF">HMN09_00631200</name>
</gene>
<dbReference type="GO" id="GO:0005634">
    <property type="term" value="C:nucleus"/>
    <property type="evidence" value="ECO:0007669"/>
    <property type="project" value="InterPro"/>
</dbReference>
<dbReference type="EMBL" id="JACAZE010000007">
    <property type="protein sequence ID" value="KAF7310880.1"/>
    <property type="molecule type" value="Genomic_DNA"/>
</dbReference>
<dbReference type="GO" id="GO:0003723">
    <property type="term" value="F:RNA binding"/>
    <property type="evidence" value="ECO:0007669"/>
    <property type="project" value="UniProtKB-UniRule"/>
</dbReference>
<accession>A0A146H5V7</accession>
<comment type="caution">
    <text evidence="1">The sequence shown here is derived from an EMBL/GenBank/DDBJ whole genome shotgun (WGS) entry which is preliminary data.</text>
</comment>
<dbReference type="InterPro" id="IPR029123">
    <property type="entry name" value="RBM39_linker"/>
</dbReference>
<dbReference type="CDD" id="cd12284">
    <property type="entry name" value="RRM2_RBM23_RBM39"/>
    <property type="match status" value="1"/>
</dbReference>
<dbReference type="CDD" id="cd12285">
    <property type="entry name" value="RRM3_RBM39_like"/>
    <property type="match status" value="1"/>
</dbReference>
<dbReference type="InterPro" id="IPR006509">
    <property type="entry name" value="RBM39_SF"/>
</dbReference>
<proteinExistence type="predicted"/>
<evidence type="ECO:0000313" key="2">
    <source>
        <dbReference type="Proteomes" id="UP000613580"/>
    </source>
</evidence>
<dbReference type="AlphaFoldDB" id="A0A146H5V7"/>
<dbReference type="Proteomes" id="UP000613580">
    <property type="component" value="Unassembled WGS sequence"/>
</dbReference>
<dbReference type="PROSITE" id="PS50102">
    <property type="entry name" value="RRM"/>
    <property type="match status" value="3"/>
</dbReference>
<organism evidence="1 2">
    <name type="scientific">Mycena chlorophos</name>
    <name type="common">Agaric fungus</name>
    <name type="synonym">Agaricus chlorophos</name>
    <dbReference type="NCBI Taxonomy" id="658473"/>
    <lineage>
        <taxon>Eukaryota</taxon>
        <taxon>Fungi</taxon>
        <taxon>Dikarya</taxon>
        <taxon>Basidiomycota</taxon>
        <taxon>Agaricomycotina</taxon>
        <taxon>Agaricomycetes</taxon>
        <taxon>Agaricomycetidae</taxon>
        <taxon>Agaricales</taxon>
        <taxon>Marasmiineae</taxon>
        <taxon>Mycenaceae</taxon>
        <taxon>Mycena</taxon>
    </lineage>
</organism>
<reference evidence="1" key="1">
    <citation type="submission" date="2020-05" db="EMBL/GenBank/DDBJ databases">
        <title>Mycena genomes resolve the evolution of fungal bioluminescence.</title>
        <authorList>
            <person name="Tsai I.J."/>
        </authorList>
    </citation>
    <scope>NUCLEOTIDE SEQUENCE</scope>
    <source>
        <strain evidence="1">110903Hualien_Pintung</strain>
    </source>
</reference>
<dbReference type="OrthoDB" id="5411533at2759"/>
<keyword evidence="2" id="KW-1185">Reference proteome</keyword>
<name>A0A146H5V7_MYCCL</name>
<dbReference type="SMART" id="SM00360">
    <property type="entry name" value="RRM"/>
    <property type="match status" value="3"/>
</dbReference>
<dbReference type="Gene3D" id="3.30.70.330">
    <property type="match status" value="3"/>
</dbReference>